<protein>
    <submittedName>
        <fullName evidence="3">ComF family protein</fullName>
    </submittedName>
</protein>
<evidence type="ECO:0000259" key="2">
    <source>
        <dbReference type="Pfam" id="PF00156"/>
    </source>
</evidence>
<feature type="domain" description="Phosphoribosyltransferase" evidence="2">
    <location>
        <begin position="188"/>
        <end position="230"/>
    </location>
</feature>
<sequence length="235" mass="25161">MFRALVTGVMARTAAAVPARCAVCGAWPARPVCDLCVQRFAQPVPRCRRCALPVASGVETCGACLRAPPPLDACHVAVSYGFPWAGCITRFKFQGETGWAPWLALLLRSTPWVEPALEAADRVLPMPLSPRRLQERGYNQAALLARHLAPERFDDRLLLRIRHTPAQSGLDRAARLASVRGAFAVDPLRAADVAGRRVVLVDDVMTSGASFHAAAAALRLAGAAHVTALAVARTD</sequence>
<comment type="similarity">
    <text evidence="1">Belongs to the ComF/GntX family.</text>
</comment>
<dbReference type="InterPro" id="IPR051910">
    <property type="entry name" value="ComF/GntX_DNA_util-trans"/>
</dbReference>
<evidence type="ECO:0000313" key="3">
    <source>
        <dbReference type="EMBL" id="PYE75901.1"/>
    </source>
</evidence>
<dbReference type="PANTHER" id="PTHR47505:SF1">
    <property type="entry name" value="DNA UTILIZATION PROTEIN YHGH"/>
    <property type="match status" value="1"/>
</dbReference>
<evidence type="ECO:0000313" key="4">
    <source>
        <dbReference type="Proteomes" id="UP000247540"/>
    </source>
</evidence>
<proteinExistence type="inferred from homology"/>
<dbReference type="Gene3D" id="3.40.50.2020">
    <property type="match status" value="1"/>
</dbReference>
<dbReference type="Pfam" id="PF00156">
    <property type="entry name" value="Pribosyltran"/>
    <property type="match status" value="1"/>
</dbReference>
<dbReference type="OrthoDB" id="9793412at2"/>
<dbReference type="RefSeq" id="WP_110466218.1">
    <property type="nucleotide sequence ID" value="NZ_JAMOFZ010000018.1"/>
</dbReference>
<keyword evidence="4" id="KW-1185">Reference proteome</keyword>
<dbReference type="EMBL" id="QJTC01000018">
    <property type="protein sequence ID" value="PYE75901.1"/>
    <property type="molecule type" value="Genomic_DNA"/>
</dbReference>
<dbReference type="Proteomes" id="UP000247540">
    <property type="component" value="Unassembled WGS sequence"/>
</dbReference>
<evidence type="ECO:0000256" key="1">
    <source>
        <dbReference type="ARBA" id="ARBA00008007"/>
    </source>
</evidence>
<dbReference type="InterPro" id="IPR000836">
    <property type="entry name" value="PRTase_dom"/>
</dbReference>
<dbReference type="InterPro" id="IPR029057">
    <property type="entry name" value="PRTase-like"/>
</dbReference>
<dbReference type="AlphaFoldDB" id="A0A318SJI9"/>
<reference evidence="3 4" key="1">
    <citation type="submission" date="2018-06" db="EMBL/GenBank/DDBJ databases">
        <title>Genomic Encyclopedia of Type Strains, Phase III (KMG-III): the genomes of soil and plant-associated and newly described type strains.</title>
        <authorList>
            <person name="Whitman W."/>
        </authorList>
    </citation>
    <scope>NUCLEOTIDE SEQUENCE [LARGE SCALE GENOMIC DNA]</scope>
    <source>
        <strain evidence="3 4">CECT 7646</strain>
    </source>
</reference>
<dbReference type="CDD" id="cd06223">
    <property type="entry name" value="PRTases_typeI"/>
    <property type="match status" value="1"/>
</dbReference>
<accession>A0A318SJI9</accession>
<comment type="caution">
    <text evidence="3">The sequence shown here is derived from an EMBL/GenBank/DDBJ whole genome shotgun (WGS) entry which is preliminary data.</text>
</comment>
<dbReference type="SUPFAM" id="SSF53271">
    <property type="entry name" value="PRTase-like"/>
    <property type="match status" value="1"/>
</dbReference>
<gene>
    <name evidence="3" type="ORF">DFQ15_11827</name>
</gene>
<organism evidence="3 4">
    <name type="scientific">Xylophilus ampelinus</name>
    <dbReference type="NCBI Taxonomy" id="54067"/>
    <lineage>
        <taxon>Bacteria</taxon>
        <taxon>Pseudomonadati</taxon>
        <taxon>Pseudomonadota</taxon>
        <taxon>Betaproteobacteria</taxon>
        <taxon>Burkholderiales</taxon>
        <taxon>Xylophilus</taxon>
    </lineage>
</organism>
<name>A0A318SJI9_9BURK</name>
<dbReference type="PANTHER" id="PTHR47505">
    <property type="entry name" value="DNA UTILIZATION PROTEIN YHGH"/>
    <property type="match status" value="1"/>
</dbReference>